<reference evidence="2" key="1">
    <citation type="journal article" date="2024" name="Proc. Natl. Acad. Sci. U.S.A.">
        <title>Extraordinary preservation of gene collinearity over three hundred million years revealed in homosporous lycophytes.</title>
        <authorList>
            <person name="Li C."/>
            <person name="Wickell D."/>
            <person name="Kuo L.Y."/>
            <person name="Chen X."/>
            <person name="Nie B."/>
            <person name="Liao X."/>
            <person name="Peng D."/>
            <person name="Ji J."/>
            <person name="Jenkins J."/>
            <person name="Williams M."/>
            <person name="Shu S."/>
            <person name="Plott C."/>
            <person name="Barry K."/>
            <person name="Rajasekar S."/>
            <person name="Grimwood J."/>
            <person name="Han X."/>
            <person name="Sun S."/>
            <person name="Hou Z."/>
            <person name="He W."/>
            <person name="Dai G."/>
            <person name="Sun C."/>
            <person name="Schmutz J."/>
            <person name="Leebens-Mack J.H."/>
            <person name="Li F.W."/>
            <person name="Wang L."/>
        </authorList>
    </citation>
    <scope>NUCLEOTIDE SEQUENCE [LARGE SCALE GENOMIC DNA]</scope>
    <source>
        <strain evidence="2">cv. PW_Plant_1</strain>
    </source>
</reference>
<comment type="caution">
    <text evidence="1">The sequence shown here is derived from an EMBL/GenBank/DDBJ whole genome shotgun (WGS) entry which is preliminary data.</text>
</comment>
<proteinExistence type="predicted"/>
<organism evidence="1 2">
    <name type="scientific">Diphasiastrum complanatum</name>
    <name type="common">Issler's clubmoss</name>
    <name type="synonym">Lycopodium complanatum</name>
    <dbReference type="NCBI Taxonomy" id="34168"/>
    <lineage>
        <taxon>Eukaryota</taxon>
        <taxon>Viridiplantae</taxon>
        <taxon>Streptophyta</taxon>
        <taxon>Embryophyta</taxon>
        <taxon>Tracheophyta</taxon>
        <taxon>Lycopodiopsida</taxon>
        <taxon>Lycopodiales</taxon>
        <taxon>Lycopodiaceae</taxon>
        <taxon>Lycopodioideae</taxon>
        <taxon>Diphasiastrum</taxon>
    </lineage>
</organism>
<name>A0ACC2CQJ1_DIPCM</name>
<protein>
    <submittedName>
        <fullName evidence="1">Uncharacterized protein</fullName>
    </submittedName>
</protein>
<evidence type="ECO:0000313" key="1">
    <source>
        <dbReference type="EMBL" id="KAJ7544205.1"/>
    </source>
</evidence>
<dbReference type="EMBL" id="CM055100">
    <property type="protein sequence ID" value="KAJ7544205.1"/>
    <property type="molecule type" value="Genomic_DNA"/>
</dbReference>
<gene>
    <name evidence="1" type="ORF">O6H91_09G069600</name>
</gene>
<dbReference type="Proteomes" id="UP001162992">
    <property type="component" value="Chromosome 9"/>
</dbReference>
<keyword evidence="2" id="KW-1185">Reference proteome</keyword>
<evidence type="ECO:0000313" key="2">
    <source>
        <dbReference type="Proteomes" id="UP001162992"/>
    </source>
</evidence>
<accession>A0ACC2CQJ1</accession>
<sequence length="423" mass="47012">MEGLSDGRAHAFAGNPILFGKRDNLSTEELKDLIFGAPDPPFQLKILLMFDGKPLIAAAVSAQDSASWSLAWQSLLQVHQVLLSLKPLKERSNDEVLVSEAAASTTSADDFENYERLVYIGERDRFGYFALDISASGLASSDAINGAGKAREIAEKFEIATTRLAFTDLRTLMLGTDWTDEVAMGELSIAGHARAMVQWHSQARYCGHCGARTLSIMAGQRRQCSNSFCKHKWYPRIDPVVIMLVINKDNDSALFSRQSHFPRRMWSCLAGFIEPGESLEEAVRRETREETSIEIGQILYHSSQPWPVGPTSMSCQLMVGFFAFAKTLDIHVDGKELEEAQWQTREQVCHTLRQMDYKHEQELAAVKVYKSTVGGDKERGTSSTSPLQATEGVTMFLPGPYAIAHHLISTWANNGAEVLLSKF</sequence>